<feature type="active site" description="Charge relay system" evidence="7">
    <location>
        <position position="374"/>
    </location>
</feature>
<proteinExistence type="inferred from homology"/>
<evidence type="ECO:0000256" key="2">
    <source>
        <dbReference type="ARBA" id="ARBA00022670"/>
    </source>
</evidence>
<evidence type="ECO:0000256" key="6">
    <source>
        <dbReference type="ARBA" id="ARBA00023180"/>
    </source>
</evidence>
<dbReference type="InterPro" id="IPR037045">
    <property type="entry name" value="S8pro/Inhibitor_I9_sf"/>
</dbReference>
<evidence type="ECO:0000256" key="7">
    <source>
        <dbReference type="PIRSR" id="PIRSR615500-1"/>
    </source>
</evidence>
<dbReference type="Pfam" id="PF02225">
    <property type="entry name" value="PA"/>
    <property type="match status" value="1"/>
</dbReference>
<keyword evidence="6" id="KW-0325">Glycoprotein</keyword>
<dbReference type="PROSITE" id="PS51892">
    <property type="entry name" value="SUBTILASE"/>
    <property type="match status" value="1"/>
</dbReference>
<dbReference type="Pfam" id="PF05922">
    <property type="entry name" value="Inhibitor_I9"/>
    <property type="match status" value="1"/>
</dbReference>
<dbReference type="InterPro" id="IPR034197">
    <property type="entry name" value="Peptidases_S8_3"/>
</dbReference>
<dbReference type="CDD" id="cd02120">
    <property type="entry name" value="PA_subtilisin_like"/>
    <property type="match status" value="1"/>
</dbReference>
<dbReference type="Gene3D" id="3.30.70.80">
    <property type="entry name" value="Peptidase S8 propeptide/proteinase inhibitor I9"/>
    <property type="match status" value="1"/>
</dbReference>
<feature type="domain" description="Inhibitor I9" evidence="11">
    <location>
        <begin position="2"/>
        <end position="41"/>
    </location>
</feature>
<feature type="domain" description="PA" evidence="10">
    <location>
        <begin position="240"/>
        <end position="312"/>
    </location>
</feature>
<evidence type="ECO:0000256" key="4">
    <source>
        <dbReference type="ARBA" id="ARBA00022801"/>
    </source>
</evidence>
<evidence type="ECO:0000256" key="1">
    <source>
        <dbReference type="ARBA" id="ARBA00011073"/>
    </source>
</evidence>
<feature type="domain" description="Subtilisin-like protease fibronectin type-III" evidence="12">
    <location>
        <begin position="487"/>
        <end position="583"/>
    </location>
</feature>
<gene>
    <name evidence="13" type="ORF">PHJA_000792200</name>
</gene>
<evidence type="ECO:0000259" key="9">
    <source>
        <dbReference type="Pfam" id="PF00082"/>
    </source>
</evidence>
<dbReference type="InterPro" id="IPR045051">
    <property type="entry name" value="SBT"/>
</dbReference>
<evidence type="ECO:0000256" key="5">
    <source>
        <dbReference type="ARBA" id="ARBA00022825"/>
    </source>
</evidence>
<dbReference type="PRINTS" id="PR00723">
    <property type="entry name" value="SUBTILISIN"/>
</dbReference>
<dbReference type="InterPro" id="IPR003137">
    <property type="entry name" value="PA_domain"/>
</dbReference>
<evidence type="ECO:0000259" key="10">
    <source>
        <dbReference type="Pfam" id="PF02225"/>
    </source>
</evidence>
<dbReference type="InterPro" id="IPR010259">
    <property type="entry name" value="S8pro/Inhibitor_I9"/>
</dbReference>
<dbReference type="AlphaFoldDB" id="A0A830BPL6"/>
<keyword evidence="3" id="KW-0732">Signal</keyword>
<protein>
    <submittedName>
        <fullName evidence="13">Subtilisin-like protease</fullName>
    </submittedName>
</protein>
<comment type="similarity">
    <text evidence="1 8">Belongs to the peptidase S8 family.</text>
</comment>
<dbReference type="OrthoDB" id="206201at2759"/>
<sequence length="591" mass="62467">MGHKYRNVITGFAAQLSPDELQQMEKKEGFLYAWPEKKYSLTTTHSPSFLGLYQNLGSWPASNYGKGVIIGVLDGGITPDGHGTHTASTAAGNFIPGANLLGQANGTASGISPLAHLAVYKVCREDVCSGGDVLAGIDAAIEDGVDVLSISLGGASVPFYSDGTAVGAFAAMKKGILVSCSANNNGPKSASLSNEAPWMLTVGASTVDRRIVATALLGNNDKYDGESANQIYPDNRGKFCGPGSLDDVDVKGKVVLCERGGNIARIAKGQTVKDAGGAAMILINGEPDGYSTSVDAHVLPATHLSHADGEKIKAYVNSTSNPTATIGPNLASPGILKPDIIGPGASILAAWNVPIDKNRNGKAVANFNIMSGTSMSCPHLSGIAALIKSAHPDWSPAMIKSAIMTTATQTNLNDGQILDERYLPADIFAIGAGHVNPSGALDPGLVYDIKIHDYVSYLCSIYNAIQVRVIVGEKINCRKYKGISEAQLNYPSFAVQLGYNSQEYSRTVTNVGDAKSTYYVQIESVPGVNVTVEPTILKFREKNQKKTYNICFSRQEFVTNGSYVQGSIAWVSAKHIVRIPISVHLVLRGNI</sequence>
<evidence type="ECO:0000313" key="14">
    <source>
        <dbReference type="Proteomes" id="UP000653305"/>
    </source>
</evidence>
<name>A0A830BPL6_9LAMI</name>
<dbReference type="InterPro" id="IPR036852">
    <property type="entry name" value="Peptidase_S8/S53_dom_sf"/>
</dbReference>
<dbReference type="CDD" id="cd04852">
    <property type="entry name" value="Peptidases_S8_3"/>
    <property type="match status" value="1"/>
</dbReference>
<dbReference type="PANTHER" id="PTHR10795">
    <property type="entry name" value="PROPROTEIN CONVERTASE SUBTILISIN/KEXIN"/>
    <property type="match status" value="1"/>
</dbReference>
<dbReference type="Gene3D" id="2.60.40.2310">
    <property type="match status" value="1"/>
</dbReference>
<keyword evidence="4" id="KW-0378">Hydrolase</keyword>
<dbReference type="InterPro" id="IPR015500">
    <property type="entry name" value="Peptidase_S8_subtilisin-rel"/>
</dbReference>
<dbReference type="InterPro" id="IPR046450">
    <property type="entry name" value="PA_dom_sf"/>
</dbReference>
<keyword evidence="14" id="KW-1185">Reference proteome</keyword>
<comment type="caution">
    <text evidence="13">The sequence shown here is derived from an EMBL/GenBank/DDBJ whole genome shotgun (WGS) entry which is preliminary data.</text>
</comment>
<keyword evidence="2 13" id="KW-0645">Protease</keyword>
<comment type="caution">
    <text evidence="8">Lacks conserved residue(s) required for the propagation of feature annotation.</text>
</comment>
<dbReference type="Gene3D" id="3.50.30.30">
    <property type="match status" value="1"/>
</dbReference>
<reference evidence="13" key="1">
    <citation type="submission" date="2020-07" db="EMBL/GenBank/DDBJ databases">
        <title>Ethylene signaling mediates host invasion by parasitic plants.</title>
        <authorList>
            <person name="Yoshida S."/>
        </authorList>
    </citation>
    <scope>NUCLEOTIDE SEQUENCE</scope>
    <source>
        <strain evidence="13">Okayama</strain>
    </source>
</reference>
<feature type="active site" description="Charge relay system" evidence="7">
    <location>
        <position position="82"/>
    </location>
</feature>
<dbReference type="InterPro" id="IPR000209">
    <property type="entry name" value="Peptidase_S8/S53_dom"/>
</dbReference>
<dbReference type="GO" id="GO:0006508">
    <property type="term" value="P:proteolysis"/>
    <property type="evidence" value="ECO:0007669"/>
    <property type="project" value="UniProtKB-KW"/>
</dbReference>
<feature type="active site" description="Charge relay system" evidence="7">
    <location>
        <position position="74"/>
    </location>
</feature>
<feature type="domain" description="Peptidase S8/S53" evidence="9">
    <location>
        <begin position="80"/>
        <end position="413"/>
    </location>
</feature>
<evidence type="ECO:0000259" key="12">
    <source>
        <dbReference type="Pfam" id="PF17766"/>
    </source>
</evidence>
<accession>A0A830BPL6</accession>
<dbReference type="SUPFAM" id="SSF52025">
    <property type="entry name" value="PA domain"/>
    <property type="match status" value="1"/>
</dbReference>
<evidence type="ECO:0000256" key="8">
    <source>
        <dbReference type="PROSITE-ProRule" id="PRU01240"/>
    </source>
</evidence>
<dbReference type="InterPro" id="IPR041469">
    <property type="entry name" value="Subtilisin-like_FN3"/>
</dbReference>
<dbReference type="SUPFAM" id="SSF52743">
    <property type="entry name" value="Subtilisin-like"/>
    <property type="match status" value="1"/>
</dbReference>
<dbReference type="Pfam" id="PF17766">
    <property type="entry name" value="fn3_6"/>
    <property type="match status" value="1"/>
</dbReference>
<dbReference type="GO" id="GO:0004252">
    <property type="term" value="F:serine-type endopeptidase activity"/>
    <property type="evidence" value="ECO:0007669"/>
    <property type="project" value="InterPro"/>
</dbReference>
<keyword evidence="5" id="KW-0720">Serine protease</keyword>
<evidence type="ECO:0000256" key="3">
    <source>
        <dbReference type="ARBA" id="ARBA00022729"/>
    </source>
</evidence>
<dbReference type="Proteomes" id="UP000653305">
    <property type="component" value="Unassembled WGS sequence"/>
</dbReference>
<dbReference type="Pfam" id="PF00082">
    <property type="entry name" value="Peptidase_S8"/>
    <property type="match status" value="1"/>
</dbReference>
<evidence type="ECO:0000313" key="13">
    <source>
        <dbReference type="EMBL" id="GFP86484.1"/>
    </source>
</evidence>
<organism evidence="13 14">
    <name type="scientific">Phtheirospermum japonicum</name>
    <dbReference type="NCBI Taxonomy" id="374723"/>
    <lineage>
        <taxon>Eukaryota</taxon>
        <taxon>Viridiplantae</taxon>
        <taxon>Streptophyta</taxon>
        <taxon>Embryophyta</taxon>
        <taxon>Tracheophyta</taxon>
        <taxon>Spermatophyta</taxon>
        <taxon>Magnoliopsida</taxon>
        <taxon>eudicotyledons</taxon>
        <taxon>Gunneridae</taxon>
        <taxon>Pentapetalae</taxon>
        <taxon>asterids</taxon>
        <taxon>lamiids</taxon>
        <taxon>Lamiales</taxon>
        <taxon>Orobanchaceae</taxon>
        <taxon>Orobanchaceae incertae sedis</taxon>
        <taxon>Phtheirospermum</taxon>
    </lineage>
</organism>
<dbReference type="Gene3D" id="3.40.50.200">
    <property type="entry name" value="Peptidase S8/S53 domain"/>
    <property type="match status" value="1"/>
</dbReference>
<dbReference type="EMBL" id="BMAC01000125">
    <property type="protein sequence ID" value="GFP86484.1"/>
    <property type="molecule type" value="Genomic_DNA"/>
</dbReference>
<evidence type="ECO:0000259" key="11">
    <source>
        <dbReference type="Pfam" id="PF05922"/>
    </source>
</evidence>